<keyword evidence="6 8" id="KW-1133">Transmembrane helix</keyword>
<sequence>MKHVPPAPITRYQGRPLAFLLHYVRRHRLGHGVILAAVVLAVVASVCTQYGLKGLIDVVSHGPGGGGGDVWAAFGVLCALIAADNLMWRVGGWVAAHVFVRVTGDVRSDLFVHLAGHAPSYFSERLPGTMASRITATSNAIFQTENTSAWNVLPPCLAVGVAIILIASVNPAMAAALAAVSLAMAAVVFWLARNGTPIHRTFATRAASVDGELVDVISNMHVVRAFGATWREHGRITGRINEEMAARRHSLLYLEKLRLLHAVMTALITAGLLAWGVVMWQRGQASAGDMVLICSLGFTILHGTRDLAVALVDLTQHIARLDEAISSLLTPHELPDATNAPALQPGPGRVAFEHVRFGYPGRAPVLKDLNLVIEPGQRVGLVGASGAGKSTVIALLQRFYDVQSGHVRIDGQDISTITQESLRGMLAIVPQDISLFHRTVLENIRYARPEATEAEVLAAATIARCRDFIEALPEGFATMVGDRGVKLSGGQRQRLAIARALLKDAPVLLLDEATSALDSESEQAIQVALDNLMHGRTVIAIAHRLSTLRNFDRIVVMDAGRVIDDGPPDALAARPGPYRELLRKQMMEDLPQVA</sequence>
<dbReference type="PANTHER" id="PTHR24221:SF654">
    <property type="entry name" value="ATP-BINDING CASSETTE SUB-FAMILY B MEMBER 6"/>
    <property type="match status" value="1"/>
</dbReference>
<dbReference type="InterPro" id="IPR027417">
    <property type="entry name" value="P-loop_NTPase"/>
</dbReference>
<dbReference type="EMBL" id="JAPDNT010000024">
    <property type="protein sequence ID" value="MCW3476782.1"/>
    <property type="molecule type" value="Genomic_DNA"/>
</dbReference>
<dbReference type="GO" id="GO:0016887">
    <property type="term" value="F:ATP hydrolysis activity"/>
    <property type="evidence" value="ECO:0007669"/>
    <property type="project" value="InterPro"/>
</dbReference>
<dbReference type="GO" id="GO:0005524">
    <property type="term" value="F:ATP binding"/>
    <property type="evidence" value="ECO:0007669"/>
    <property type="project" value="UniProtKB-KW"/>
</dbReference>
<dbReference type="GO" id="GO:0034040">
    <property type="term" value="F:ATPase-coupled lipid transmembrane transporter activity"/>
    <property type="evidence" value="ECO:0007669"/>
    <property type="project" value="TreeGrafter"/>
</dbReference>
<evidence type="ECO:0000259" key="10">
    <source>
        <dbReference type="PROSITE" id="PS50929"/>
    </source>
</evidence>
<dbReference type="SUPFAM" id="SSF90123">
    <property type="entry name" value="ABC transporter transmembrane region"/>
    <property type="match status" value="1"/>
</dbReference>
<dbReference type="InterPro" id="IPR039421">
    <property type="entry name" value="Type_1_exporter"/>
</dbReference>
<accession>A0AA41YQM1</accession>
<dbReference type="PROSITE" id="PS00211">
    <property type="entry name" value="ABC_TRANSPORTER_1"/>
    <property type="match status" value="1"/>
</dbReference>
<proteinExistence type="predicted"/>
<dbReference type="InterPro" id="IPR011527">
    <property type="entry name" value="ABC1_TM_dom"/>
</dbReference>
<feature type="domain" description="ABC transporter" evidence="9">
    <location>
        <begin position="350"/>
        <end position="584"/>
    </location>
</feature>
<dbReference type="SUPFAM" id="SSF52540">
    <property type="entry name" value="P-loop containing nucleoside triphosphate hydrolases"/>
    <property type="match status" value="1"/>
</dbReference>
<dbReference type="InterPro" id="IPR017871">
    <property type="entry name" value="ABC_transporter-like_CS"/>
</dbReference>
<comment type="caution">
    <text evidence="11">The sequence shown here is derived from an EMBL/GenBank/DDBJ whole genome shotgun (WGS) entry which is preliminary data.</text>
</comment>
<dbReference type="Pfam" id="PF00664">
    <property type="entry name" value="ABC_membrane"/>
    <property type="match status" value="1"/>
</dbReference>
<feature type="transmembrane region" description="Helical" evidence="8">
    <location>
        <begin position="257"/>
        <end position="280"/>
    </location>
</feature>
<dbReference type="GO" id="GO:0140359">
    <property type="term" value="F:ABC-type transporter activity"/>
    <property type="evidence" value="ECO:0007669"/>
    <property type="project" value="InterPro"/>
</dbReference>
<evidence type="ECO:0000313" key="12">
    <source>
        <dbReference type="Proteomes" id="UP001165679"/>
    </source>
</evidence>
<evidence type="ECO:0000256" key="5">
    <source>
        <dbReference type="ARBA" id="ARBA00022840"/>
    </source>
</evidence>
<dbReference type="GO" id="GO:0005886">
    <property type="term" value="C:plasma membrane"/>
    <property type="evidence" value="ECO:0007669"/>
    <property type="project" value="UniProtKB-SubCell"/>
</dbReference>
<evidence type="ECO:0000256" key="4">
    <source>
        <dbReference type="ARBA" id="ARBA00022741"/>
    </source>
</evidence>
<evidence type="ECO:0000256" key="2">
    <source>
        <dbReference type="ARBA" id="ARBA00022448"/>
    </source>
</evidence>
<dbReference type="FunFam" id="3.40.50.300:FF:000287">
    <property type="entry name" value="Multidrug ABC transporter ATP-binding protein"/>
    <property type="match status" value="1"/>
</dbReference>
<dbReference type="PROSITE" id="PS50893">
    <property type="entry name" value="ABC_TRANSPORTER_2"/>
    <property type="match status" value="1"/>
</dbReference>
<gene>
    <name evidence="11" type="ORF">OL599_19635</name>
</gene>
<keyword evidence="4" id="KW-0547">Nucleotide-binding</keyword>
<feature type="transmembrane region" description="Helical" evidence="8">
    <location>
        <begin position="71"/>
        <end position="88"/>
    </location>
</feature>
<feature type="transmembrane region" description="Helical" evidence="8">
    <location>
        <begin position="149"/>
        <end position="167"/>
    </location>
</feature>
<keyword evidence="7 8" id="KW-0472">Membrane</keyword>
<name>A0AA41YQM1_9PROT</name>
<organism evidence="11 12">
    <name type="scientific">Limobrevibacterium gyesilva</name>
    <dbReference type="NCBI Taxonomy" id="2991712"/>
    <lineage>
        <taxon>Bacteria</taxon>
        <taxon>Pseudomonadati</taxon>
        <taxon>Pseudomonadota</taxon>
        <taxon>Alphaproteobacteria</taxon>
        <taxon>Acetobacterales</taxon>
        <taxon>Acetobacteraceae</taxon>
        <taxon>Limobrevibacterium</taxon>
    </lineage>
</organism>
<keyword evidence="3 8" id="KW-0812">Transmembrane</keyword>
<feature type="transmembrane region" description="Helical" evidence="8">
    <location>
        <begin position="29"/>
        <end position="51"/>
    </location>
</feature>
<keyword evidence="5 11" id="KW-0067">ATP-binding</keyword>
<dbReference type="SMART" id="SM00382">
    <property type="entry name" value="AAA"/>
    <property type="match status" value="1"/>
</dbReference>
<dbReference type="Gene3D" id="3.40.50.300">
    <property type="entry name" value="P-loop containing nucleotide triphosphate hydrolases"/>
    <property type="match status" value="1"/>
</dbReference>
<reference evidence="11" key="2">
    <citation type="submission" date="2022-10" db="EMBL/GenBank/DDBJ databases">
        <authorList>
            <person name="Trinh H.N."/>
        </authorList>
    </citation>
    <scope>NUCLEOTIDE SEQUENCE</scope>
    <source>
        <strain evidence="11">RN2-1</strain>
    </source>
</reference>
<protein>
    <submittedName>
        <fullName evidence="11">ABC transporter ATP-binding protein/permease</fullName>
    </submittedName>
</protein>
<dbReference type="Gene3D" id="1.20.1560.10">
    <property type="entry name" value="ABC transporter type 1, transmembrane domain"/>
    <property type="match status" value="1"/>
</dbReference>
<dbReference type="Proteomes" id="UP001165679">
    <property type="component" value="Unassembled WGS sequence"/>
</dbReference>
<evidence type="ECO:0000256" key="1">
    <source>
        <dbReference type="ARBA" id="ARBA00004651"/>
    </source>
</evidence>
<comment type="subcellular location">
    <subcellularLocation>
        <location evidence="1">Cell membrane</location>
        <topology evidence="1">Multi-pass membrane protein</topology>
    </subcellularLocation>
</comment>
<feature type="transmembrane region" description="Helical" evidence="8">
    <location>
        <begin position="173"/>
        <end position="192"/>
    </location>
</feature>
<evidence type="ECO:0000256" key="3">
    <source>
        <dbReference type="ARBA" id="ARBA00022692"/>
    </source>
</evidence>
<dbReference type="AlphaFoldDB" id="A0AA41YQM1"/>
<dbReference type="InterPro" id="IPR003593">
    <property type="entry name" value="AAA+_ATPase"/>
</dbReference>
<dbReference type="InterPro" id="IPR036640">
    <property type="entry name" value="ABC1_TM_sf"/>
</dbReference>
<dbReference type="InterPro" id="IPR003439">
    <property type="entry name" value="ABC_transporter-like_ATP-bd"/>
</dbReference>
<evidence type="ECO:0000259" key="9">
    <source>
        <dbReference type="PROSITE" id="PS50893"/>
    </source>
</evidence>
<reference evidence="11" key="1">
    <citation type="submission" date="2022-09" db="EMBL/GenBank/DDBJ databases">
        <title>Rhodovastum sp. nov. RN2-1 isolated from soil in Seongnam, South Korea.</title>
        <authorList>
            <person name="Le N.T."/>
        </authorList>
    </citation>
    <scope>NUCLEOTIDE SEQUENCE</scope>
    <source>
        <strain evidence="11">RN2-1</strain>
    </source>
</reference>
<dbReference type="PANTHER" id="PTHR24221">
    <property type="entry name" value="ATP-BINDING CASSETTE SUB-FAMILY B"/>
    <property type="match status" value="1"/>
</dbReference>
<keyword evidence="12" id="KW-1185">Reference proteome</keyword>
<evidence type="ECO:0000256" key="7">
    <source>
        <dbReference type="ARBA" id="ARBA00023136"/>
    </source>
</evidence>
<dbReference type="Pfam" id="PF00005">
    <property type="entry name" value="ABC_tran"/>
    <property type="match status" value="1"/>
</dbReference>
<evidence type="ECO:0000313" key="11">
    <source>
        <dbReference type="EMBL" id="MCW3476782.1"/>
    </source>
</evidence>
<keyword evidence="2" id="KW-0813">Transport</keyword>
<evidence type="ECO:0000256" key="6">
    <source>
        <dbReference type="ARBA" id="ARBA00022989"/>
    </source>
</evidence>
<dbReference type="PROSITE" id="PS50929">
    <property type="entry name" value="ABC_TM1F"/>
    <property type="match status" value="1"/>
</dbReference>
<evidence type="ECO:0000256" key="8">
    <source>
        <dbReference type="SAM" id="Phobius"/>
    </source>
</evidence>
<feature type="domain" description="ABC transmembrane type-1" evidence="10">
    <location>
        <begin position="33"/>
        <end position="316"/>
    </location>
</feature>